<proteinExistence type="predicted"/>
<dbReference type="AlphaFoldDB" id="A0AAN6N0B1"/>
<protein>
    <submittedName>
        <fullName evidence="1">Uncharacterized protein</fullName>
    </submittedName>
</protein>
<reference evidence="2" key="1">
    <citation type="journal article" date="2023" name="Mol. Phylogenet. Evol.">
        <title>Genome-scale phylogeny and comparative genomics of the fungal order Sordariales.</title>
        <authorList>
            <person name="Hensen N."/>
            <person name="Bonometti L."/>
            <person name="Westerberg I."/>
            <person name="Brannstrom I.O."/>
            <person name="Guillou S."/>
            <person name="Cros-Aarteil S."/>
            <person name="Calhoun S."/>
            <person name="Haridas S."/>
            <person name="Kuo A."/>
            <person name="Mondo S."/>
            <person name="Pangilinan J."/>
            <person name="Riley R."/>
            <person name="LaButti K."/>
            <person name="Andreopoulos B."/>
            <person name="Lipzen A."/>
            <person name="Chen C."/>
            <person name="Yan M."/>
            <person name="Daum C."/>
            <person name="Ng V."/>
            <person name="Clum A."/>
            <person name="Steindorff A."/>
            <person name="Ohm R.A."/>
            <person name="Martin F."/>
            <person name="Silar P."/>
            <person name="Natvig D.O."/>
            <person name="Lalanne C."/>
            <person name="Gautier V."/>
            <person name="Ament-Velasquez S.L."/>
            <person name="Kruys A."/>
            <person name="Hutchinson M.I."/>
            <person name="Powell A.J."/>
            <person name="Barry K."/>
            <person name="Miller A.N."/>
            <person name="Grigoriev I.V."/>
            <person name="Debuchy R."/>
            <person name="Gladieux P."/>
            <person name="Hiltunen Thoren M."/>
            <person name="Johannesson H."/>
        </authorList>
    </citation>
    <scope>NUCLEOTIDE SEQUENCE [LARGE SCALE GENOMIC DNA]</scope>
    <source>
        <strain evidence="2">CBS 340.73</strain>
    </source>
</reference>
<gene>
    <name evidence="1" type="ORF">QBC46DRAFT_23287</name>
</gene>
<sequence length="63" mass="7128">MGSEDGDFKLLSDRFVEEHLIGIQYREVAYNRHLFIGFKTGAIKISKKAFEMKGALVFGGEEC</sequence>
<keyword evidence="2" id="KW-1185">Reference proteome</keyword>
<dbReference type="Proteomes" id="UP001303473">
    <property type="component" value="Unassembled WGS sequence"/>
</dbReference>
<organism evidence="1 2">
    <name type="scientific">Diplogelasinospora grovesii</name>
    <dbReference type="NCBI Taxonomy" id="303347"/>
    <lineage>
        <taxon>Eukaryota</taxon>
        <taxon>Fungi</taxon>
        <taxon>Dikarya</taxon>
        <taxon>Ascomycota</taxon>
        <taxon>Pezizomycotina</taxon>
        <taxon>Sordariomycetes</taxon>
        <taxon>Sordariomycetidae</taxon>
        <taxon>Sordariales</taxon>
        <taxon>Diplogelasinosporaceae</taxon>
        <taxon>Diplogelasinospora</taxon>
    </lineage>
</organism>
<accession>A0AAN6N0B1</accession>
<evidence type="ECO:0000313" key="2">
    <source>
        <dbReference type="Proteomes" id="UP001303473"/>
    </source>
</evidence>
<dbReference type="EMBL" id="MU853871">
    <property type="protein sequence ID" value="KAK3936835.1"/>
    <property type="molecule type" value="Genomic_DNA"/>
</dbReference>
<comment type="caution">
    <text evidence="1">The sequence shown here is derived from an EMBL/GenBank/DDBJ whole genome shotgun (WGS) entry which is preliminary data.</text>
</comment>
<evidence type="ECO:0000313" key="1">
    <source>
        <dbReference type="EMBL" id="KAK3936835.1"/>
    </source>
</evidence>
<name>A0AAN6N0B1_9PEZI</name>